<evidence type="ECO:0000313" key="3">
    <source>
        <dbReference type="Proteomes" id="UP001283361"/>
    </source>
</evidence>
<dbReference type="EMBL" id="JAWDGP010003518">
    <property type="protein sequence ID" value="KAK3773707.1"/>
    <property type="molecule type" value="Genomic_DNA"/>
</dbReference>
<reference evidence="2" key="1">
    <citation type="journal article" date="2023" name="G3 (Bethesda)">
        <title>A reference genome for the long-term kleptoplast-retaining sea slug Elysia crispata morphotype clarki.</title>
        <authorList>
            <person name="Eastman K.E."/>
            <person name="Pendleton A.L."/>
            <person name="Shaikh M.A."/>
            <person name="Suttiyut T."/>
            <person name="Ogas R."/>
            <person name="Tomko P."/>
            <person name="Gavelis G."/>
            <person name="Widhalm J.R."/>
            <person name="Wisecaver J.H."/>
        </authorList>
    </citation>
    <scope>NUCLEOTIDE SEQUENCE</scope>
    <source>
        <strain evidence="2">ECLA1</strain>
    </source>
</reference>
<evidence type="ECO:0000313" key="2">
    <source>
        <dbReference type="EMBL" id="KAK3773707.1"/>
    </source>
</evidence>
<proteinExistence type="predicted"/>
<dbReference type="AlphaFoldDB" id="A0AAE0ZQX6"/>
<protein>
    <submittedName>
        <fullName evidence="2">Uncharacterized protein</fullName>
    </submittedName>
</protein>
<evidence type="ECO:0000256" key="1">
    <source>
        <dbReference type="SAM" id="MobiDB-lite"/>
    </source>
</evidence>
<feature type="compositionally biased region" description="Polar residues" evidence="1">
    <location>
        <begin position="153"/>
        <end position="181"/>
    </location>
</feature>
<gene>
    <name evidence="2" type="ORF">RRG08_001436</name>
</gene>
<name>A0AAE0ZQX6_9GAST</name>
<keyword evidence="3" id="KW-1185">Reference proteome</keyword>
<comment type="caution">
    <text evidence="2">The sequence shown here is derived from an EMBL/GenBank/DDBJ whole genome shotgun (WGS) entry which is preliminary data.</text>
</comment>
<sequence length="214" mass="23408">MTAFCSQESSQSNIIASSTVCDVTGPFKALRNPRSGNDSLRLRDKTIEAFNPWQSGMIPLLRSLGSVDPVGVTVLPTPITSRLMARRARFLVSSKICHSSRSRVVPYLVSHVSMNAVGTGIAPKLICSKTARLGAMSLHERGLKKSPDKAQSFKFNTFGSGEVNTQQPGRRSESLGSNTTARYRPRGGAGWVGQRTLRQRRSEESSRTAKLIYH</sequence>
<feature type="region of interest" description="Disordered" evidence="1">
    <location>
        <begin position="142"/>
        <end position="214"/>
    </location>
</feature>
<accession>A0AAE0ZQX6</accession>
<organism evidence="2 3">
    <name type="scientific">Elysia crispata</name>
    <name type="common">lettuce slug</name>
    <dbReference type="NCBI Taxonomy" id="231223"/>
    <lineage>
        <taxon>Eukaryota</taxon>
        <taxon>Metazoa</taxon>
        <taxon>Spiralia</taxon>
        <taxon>Lophotrochozoa</taxon>
        <taxon>Mollusca</taxon>
        <taxon>Gastropoda</taxon>
        <taxon>Heterobranchia</taxon>
        <taxon>Euthyneura</taxon>
        <taxon>Panpulmonata</taxon>
        <taxon>Sacoglossa</taxon>
        <taxon>Placobranchoidea</taxon>
        <taxon>Plakobranchidae</taxon>
        <taxon>Elysia</taxon>
    </lineage>
</organism>
<dbReference type="Proteomes" id="UP001283361">
    <property type="component" value="Unassembled WGS sequence"/>
</dbReference>